<dbReference type="EMBL" id="JAIEZQ010000003">
    <property type="protein sequence ID" value="MBY9076607.1"/>
    <property type="molecule type" value="Genomic_DNA"/>
</dbReference>
<dbReference type="InterPro" id="IPR003661">
    <property type="entry name" value="HisK_dim/P_dom"/>
</dbReference>
<dbReference type="RefSeq" id="WP_221026402.1">
    <property type="nucleotide sequence ID" value="NZ_JAIEZQ010000003.1"/>
</dbReference>
<dbReference type="PANTHER" id="PTHR43711:SF31">
    <property type="entry name" value="HISTIDINE KINASE"/>
    <property type="match status" value="1"/>
</dbReference>
<evidence type="ECO:0000313" key="12">
    <source>
        <dbReference type="Proteomes" id="UP000754710"/>
    </source>
</evidence>
<protein>
    <recommendedName>
        <fullName evidence="3">histidine kinase</fullName>
        <ecNumber evidence="3">2.7.13.3</ecNumber>
    </recommendedName>
</protein>
<dbReference type="SMART" id="SM00387">
    <property type="entry name" value="HATPase_c"/>
    <property type="match status" value="1"/>
</dbReference>
<dbReference type="SUPFAM" id="SSF55874">
    <property type="entry name" value="ATPase domain of HSP90 chaperone/DNA topoisomerase II/histidine kinase"/>
    <property type="match status" value="1"/>
</dbReference>
<evidence type="ECO:0000256" key="8">
    <source>
        <dbReference type="SAM" id="Coils"/>
    </source>
</evidence>
<sequence length="487" mass="52440">MGVQEVYAIELGSEVDVFAARQGGREVAAAVGMDGQDLVRVATALSEVSRDVVASGGGRVVFSLPSPGLLRVVVTCNAVDRLPPSEDSAGLAAAGRLVDGVTESTDAAGHAVVTLEKRITSPVLLDDVRGSDLRRRLAASVHRSPLDELRTQNAELLAALDEAQARKQELLRVNAELEETNHGVLALYNELSTELEDTNRGVVALYAEIDQKNALLREASESKTRFLRNISHELRTPVNSVLGLARLLLDRNGVDPLTDEQRHQIEFINSSGEDLLRLVNELLDLAKAESGRIEPVIDDVDLATLFRELEGTTRPLITRDDVRLVVDEPTEVTRLRTDGTLLRHVLRNLLSNAVKFTEHGAITLAATPVEDGRVVRVSVRDEGIGISPEDQAKVFEEFYQVRGRLQTSAKGTGLGLAFARRVAVILGGDLRVQSTPGKGSTFLVELPVDGRPPSAADETGSATTTEPGPGPAHHHDPSRGGQENDGR</sequence>
<dbReference type="InterPro" id="IPR003594">
    <property type="entry name" value="HATPase_dom"/>
</dbReference>
<dbReference type="PRINTS" id="PR00344">
    <property type="entry name" value="BCTRLSENSOR"/>
</dbReference>
<dbReference type="Gene3D" id="3.30.565.10">
    <property type="entry name" value="Histidine kinase-like ATPase, C-terminal domain"/>
    <property type="match status" value="1"/>
</dbReference>
<dbReference type="Pfam" id="PF02518">
    <property type="entry name" value="HATPase_c"/>
    <property type="match status" value="1"/>
</dbReference>
<dbReference type="GO" id="GO:0016301">
    <property type="term" value="F:kinase activity"/>
    <property type="evidence" value="ECO:0007669"/>
    <property type="project" value="UniProtKB-KW"/>
</dbReference>
<comment type="caution">
    <text evidence="11">The sequence shown here is derived from an EMBL/GenBank/DDBJ whole genome shotgun (WGS) entry which is preliminary data.</text>
</comment>
<dbReference type="InterPro" id="IPR036890">
    <property type="entry name" value="HATPase_C_sf"/>
</dbReference>
<evidence type="ECO:0000256" key="2">
    <source>
        <dbReference type="ARBA" id="ARBA00004236"/>
    </source>
</evidence>
<feature type="compositionally biased region" description="Basic and acidic residues" evidence="9">
    <location>
        <begin position="473"/>
        <end position="487"/>
    </location>
</feature>
<evidence type="ECO:0000259" key="10">
    <source>
        <dbReference type="PROSITE" id="PS50109"/>
    </source>
</evidence>
<dbReference type="EC" id="2.7.13.3" evidence="3"/>
<dbReference type="Gene3D" id="1.10.287.130">
    <property type="match status" value="1"/>
</dbReference>
<accession>A0ABS7RNK0</accession>
<organism evidence="11 12">
    <name type="scientific">Nocardioides jiangsuensis</name>
    <dbReference type="NCBI Taxonomy" id="2866161"/>
    <lineage>
        <taxon>Bacteria</taxon>
        <taxon>Bacillati</taxon>
        <taxon>Actinomycetota</taxon>
        <taxon>Actinomycetes</taxon>
        <taxon>Propionibacteriales</taxon>
        <taxon>Nocardioidaceae</taxon>
        <taxon>Nocardioides</taxon>
    </lineage>
</organism>
<evidence type="ECO:0000313" key="11">
    <source>
        <dbReference type="EMBL" id="MBY9076607.1"/>
    </source>
</evidence>
<feature type="coiled-coil region" evidence="8">
    <location>
        <begin position="146"/>
        <end position="180"/>
    </location>
</feature>
<dbReference type="SMART" id="SM00388">
    <property type="entry name" value="HisKA"/>
    <property type="match status" value="1"/>
</dbReference>
<dbReference type="PANTHER" id="PTHR43711">
    <property type="entry name" value="TWO-COMPONENT HISTIDINE KINASE"/>
    <property type="match status" value="1"/>
</dbReference>
<evidence type="ECO:0000256" key="7">
    <source>
        <dbReference type="ARBA" id="ARBA00023012"/>
    </source>
</evidence>
<name>A0ABS7RNK0_9ACTN</name>
<dbReference type="InterPro" id="IPR004358">
    <property type="entry name" value="Sig_transdc_His_kin-like_C"/>
</dbReference>
<proteinExistence type="predicted"/>
<dbReference type="Pfam" id="PF00512">
    <property type="entry name" value="HisKA"/>
    <property type="match status" value="1"/>
</dbReference>
<feature type="region of interest" description="Disordered" evidence="9">
    <location>
        <begin position="436"/>
        <end position="487"/>
    </location>
</feature>
<keyword evidence="12" id="KW-1185">Reference proteome</keyword>
<reference evidence="11 12" key="1">
    <citation type="submission" date="2021-08" db="EMBL/GenBank/DDBJ databases">
        <title>Nocardioides bacterium WL0053 sp. nov., isolated from the sediment.</title>
        <authorList>
            <person name="Wang L."/>
            <person name="Zhang D."/>
            <person name="Zhang A."/>
        </authorList>
    </citation>
    <scope>NUCLEOTIDE SEQUENCE [LARGE SCALE GENOMIC DNA]</scope>
    <source>
        <strain evidence="11 12">WL0053</strain>
    </source>
</reference>
<dbReference type="InterPro" id="IPR050736">
    <property type="entry name" value="Sensor_HK_Regulatory"/>
</dbReference>
<keyword evidence="4" id="KW-0597">Phosphoprotein</keyword>
<keyword evidence="5" id="KW-0808">Transferase</keyword>
<dbReference type="InterPro" id="IPR036097">
    <property type="entry name" value="HisK_dim/P_sf"/>
</dbReference>
<dbReference type="InterPro" id="IPR005467">
    <property type="entry name" value="His_kinase_dom"/>
</dbReference>
<gene>
    <name evidence="11" type="ORF">K1X13_17370</name>
</gene>
<comment type="catalytic activity">
    <reaction evidence="1">
        <text>ATP + protein L-histidine = ADP + protein N-phospho-L-histidine.</text>
        <dbReference type="EC" id="2.7.13.3"/>
    </reaction>
</comment>
<dbReference type="PROSITE" id="PS50109">
    <property type="entry name" value="HIS_KIN"/>
    <property type="match status" value="1"/>
</dbReference>
<evidence type="ECO:0000256" key="5">
    <source>
        <dbReference type="ARBA" id="ARBA00022679"/>
    </source>
</evidence>
<keyword evidence="8" id="KW-0175">Coiled coil</keyword>
<evidence type="ECO:0000256" key="1">
    <source>
        <dbReference type="ARBA" id="ARBA00000085"/>
    </source>
</evidence>
<dbReference type="CDD" id="cd00082">
    <property type="entry name" value="HisKA"/>
    <property type="match status" value="1"/>
</dbReference>
<evidence type="ECO:0000256" key="3">
    <source>
        <dbReference type="ARBA" id="ARBA00012438"/>
    </source>
</evidence>
<feature type="domain" description="Histidine kinase" evidence="10">
    <location>
        <begin position="229"/>
        <end position="450"/>
    </location>
</feature>
<evidence type="ECO:0000256" key="4">
    <source>
        <dbReference type="ARBA" id="ARBA00022553"/>
    </source>
</evidence>
<dbReference type="SUPFAM" id="SSF47384">
    <property type="entry name" value="Homodimeric domain of signal transducing histidine kinase"/>
    <property type="match status" value="1"/>
</dbReference>
<keyword evidence="6 11" id="KW-0418">Kinase</keyword>
<keyword evidence="7" id="KW-0902">Two-component regulatory system</keyword>
<dbReference type="Proteomes" id="UP000754710">
    <property type="component" value="Unassembled WGS sequence"/>
</dbReference>
<evidence type="ECO:0000256" key="9">
    <source>
        <dbReference type="SAM" id="MobiDB-lite"/>
    </source>
</evidence>
<evidence type="ECO:0000256" key="6">
    <source>
        <dbReference type="ARBA" id="ARBA00022777"/>
    </source>
</evidence>
<dbReference type="CDD" id="cd16922">
    <property type="entry name" value="HATPase_EvgS-ArcB-TorS-like"/>
    <property type="match status" value="1"/>
</dbReference>
<comment type="subcellular location">
    <subcellularLocation>
        <location evidence="2">Cell membrane</location>
    </subcellularLocation>
</comment>